<gene>
    <name evidence="2" type="ORF">BDA96_09G236900</name>
</gene>
<evidence type="ECO:0000313" key="3">
    <source>
        <dbReference type="Proteomes" id="UP000807115"/>
    </source>
</evidence>
<dbReference type="AlphaFoldDB" id="A0A921QCC5"/>
<dbReference type="PANTHER" id="PTHR33052">
    <property type="entry name" value="DUF4228 DOMAIN PROTEIN-RELATED"/>
    <property type="match status" value="1"/>
</dbReference>
<reference evidence="2" key="1">
    <citation type="journal article" date="2019" name="BMC Genomics">
        <title>A new reference genome for Sorghum bicolor reveals high levels of sequence similarity between sweet and grain genotypes: implications for the genetics of sugar metabolism.</title>
        <authorList>
            <person name="Cooper E.A."/>
            <person name="Brenton Z.W."/>
            <person name="Flinn B.S."/>
            <person name="Jenkins J."/>
            <person name="Shu S."/>
            <person name="Flowers D."/>
            <person name="Luo F."/>
            <person name="Wang Y."/>
            <person name="Xia P."/>
            <person name="Barry K."/>
            <person name="Daum C."/>
            <person name="Lipzen A."/>
            <person name="Yoshinaga Y."/>
            <person name="Schmutz J."/>
            <person name="Saski C."/>
            <person name="Vermerris W."/>
            <person name="Kresovich S."/>
        </authorList>
    </citation>
    <scope>NUCLEOTIDE SEQUENCE</scope>
</reference>
<evidence type="ECO:0000256" key="1">
    <source>
        <dbReference type="SAM" id="MobiDB-lite"/>
    </source>
</evidence>
<proteinExistence type="predicted"/>
<name>A0A921QCC5_SORBI</name>
<accession>A0A921QCC5</accession>
<dbReference type="Proteomes" id="UP000807115">
    <property type="component" value="Chromosome 9"/>
</dbReference>
<dbReference type="InterPro" id="IPR025322">
    <property type="entry name" value="PADRE_dom"/>
</dbReference>
<reference evidence="2" key="2">
    <citation type="submission" date="2020-10" db="EMBL/GenBank/DDBJ databases">
        <authorList>
            <person name="Cooper E.A."/>
            <person name="Brenton Z.W."/>
            <person name="Flinn B.S."/>
            <person name="Jenkins J."/>
            <person name="Shu S."/>
            <person name="Flowers D."/>
            <person name="Luo F."/>
            <person name="Wang Y."/>
            <person name="Xia P."/>
            <person name="Barry K."/>
            <person name="Daum C."/>
            <person name="Lipzen A."/>
            <person name="Yoshinaga Y."/>
            <person name="Schmutz J."/>
            <person name="Saski C."/>
            <person name="Vermerris W."/>
            <person name="Kresovich S."/>
        </authorList>
    </citation>
    <scope>NUCLEOTIDE SEQUENCE</scope>
</reference>
<dbReference type="Pfam" id="PF14009">
    <property type="entry name" value="PADRE"/>
    <property type="match status" value="1"/>
</dbReference>
<organism evidence="2 3">
    <name type="scientific">Sorghum bicolor</name>
    <name type="common">Sorghum</name>
    <name type="synonym">Sorghum vulgare</name>
    <dbReference type="NCBI Taxonomy" id="4558"/>
    <lineage>
        <taxon>Eukaryota</taxon>
        <taxon>Viridiplantae</taxon>
        <taxon>Streptophyta</taxon>
        <taxon>Embryophyta</taxon>
        <taxon>Tracheophyta</taxon>
        <taxon>Spermatophyta</taxon>
        <taxon>Magnoliopsida</taxon>
        <taxon>Liliopsida</taxon>
        <taxon>Poales</taxon>
        <taxon>Poaceae</taxon>
        <taxon>PACMAD clade</taxon>
        <taxon>Panicoideae</taxon>
        <taxon>Andropogonodae</taxon>
        <taxon>Andropogoneae</taxon>
        <taxon>Sorghinae</taxon>
        <taxon>Sorghum</taxon>
    </lineage>
</organism>
<comment type="caution">
    <text evidence="2">The sequence shown here is derived from an EMBL/GenBank/DDBJ whole genome shotgun (WGS) entry which is preliminary data.</text>
</comment>
<evidence type="ECO:0000313" key="2">
    <source>
        <dbReference type="EMBL" id="KAG0519121.1"/>
    </source>
</evidence>
<sequence length="191" mass="19956">MGNYMSCTLAKAPGSGGGGGGKCARVILPDGGVRQVPLPATAAELMMDAPGHFLFLVDARGKPSLGARLAAVPADEELQLGAVYATFQMKRKGTPLAVDDVARLAAAAAEATREARRSSAKVANAVVAPPPAQLAAAETVAEDAPCCRLRLEEMVDDEVAAEIGELKHRASNARSRRPTLETIEEEYMSSR</sequence>
<dbReference type="EMBL" id="CM027688">
    <property type="protein sequence ID" value="KAG0519121.1"/>
    <property type="molecule type" value="Genomic_DNA"/>
</dbReference>
<protein>
    <submittedName>
        <fullName evidence="2">Uncharacterized protein</fullName>
    </submittedName>
</protein>
<feature type="compositionally biased region" description="Acidic residues" evidence="1">
    <location>
        <begin position="182"/>
        <end position="191"/>
    </location>
</feature>
<feature type="region of interest" description="Disordered" evidence="1">
    <location>
        <begin position="171"/>
        <end position="191"/>
    </location>
</feature>